<dbReference type="InterPro" id="IPR003790">
    <property type="entry name" value="GHL10"/>
</dbReference>
<dbReference type="Pfam" id="PF02638">
    <property type="entry name" value="GHL10"/>
    <property type="match status" value="1"/>
</dbReference>
<feature type="domain" description="Glycosyl hydrolase-like 10" evidence="1">
    <location>
        <begin position="601"/>
        <end position="838"/>
    </location>
</feature>
<evidence type="ECO:0000313" key="2">
    <source>
        <dbReference type="EMBL" id="QDU73485.1"/>
    </source>
</evidence>
<gene>
    <name evidence="2" type="ORF">Pan97_04570</name>
</gene>
<dbReference type="Gene3D" id="3.20.20.80">
    <property type="entry name" value="Glycosidases"/>
    <property type="match status" value="1"/>
</dbReference>
<dbReference type="InterPro" id="IPR017853">
    <property type="entry name" value="GH"/>
</dbReference>
<evidence type="ECO:0000313" key="3">
    <source>
        <dbReference type="Proteomes" id="UP000318626"/>
    </source>
</evidence>
<proteinExistence type="predicted"/>
<sequence length="1386" mass="154999">MHENSPELGIGEFLSFTLFLNHPALSPIFDKHLRPANARERNRQLISLWQRFPFSVYNPRPLSDQDTFFHSFEICSVMLERLVQGSPGRQHSDRLRPHANKKFAWRLASFCALLIALSATARSHAQTDGPVETIRSTLRIAWGGSSEKRWRGNISLTAGKIRLVHLLGMEADEARAVQPDRGRIEINHLTPRIYDGFDVQIEAPPGAQLTIQLSGSPTDQIAPISIPVASLLQQPYQAALDDQGSRILVQRAPGDIIRAELYRDHLVFSPQEALRASITGYRTQFPTGTTVETLVRLRPARSGRSIWEKKFTNTVDVEGKIDLGEAVEVEVPAEEGVYELAITMTEQRLSSLVFASKPTHQRILQFVVVDPQLQYVPSSEEPRMLASFDPTHADWWPRLSKLASYNPWTKSKTSELHNNLTKTIDHNDRKWQQLQPGGWHAYPLPIETMGTPLVVEIEYPTDMAQSLGISIVEPDAAGMITPIGIDSGVEVPQPQPGDKPGEAKHRIVFWPRTSTPMVLLTCRDAELPSTFGRISVLAGRPVMPGSEAESPDGTPSSDDDRLAIAFWDKPLFAKGFGAPEDLNTASNRSLEDWLTFLEGSNRVVEHMKRVGFNAACISVMSEGGALYPSPHFRSTPKFDKGLFFDDGRDPFKKDVAELLFRQFDRANLRLIPAMELNSPIVRLEEARVNSADPNYAAPLNHLGQPAMDQLGSSVGEGAYYNPLNEDVQQAISDLVLDFVSRYGHHPSFAGISLNLDGDGYAILPGPQWGMDENTLLLFAQTLPAVQQQVFANLPGDVMTRSNWVLQEHEEDWLKWRGQRMFQLHARLATILRSANSNAVLYLNTAGCFHGPHAKLRLTPELPRTVTTTDVLLELGIDAKRYKAHPNIALLETNFVRPKGNEKRARWYAHYQAAREEEVSYGDEDNRSVLHFHVPDTLHVAGFDQAKPFGRDGTFTWIASQFAGSGAEVRRPLVEHLAQEDDLSIFYGGWMVPMGQDQSLHEFLSVYKLLPRGNYHRLNVPQSQPLVIRKLSTGSETTLYFVNPTPWDLNASLTVQLPSNGVITPLASSQISRGPQPKGESQWSITIPAYGLIACKVNVYDVAITGAKVYLPTGVMRTMREKLDALALRLRSIRSMPPVAILSNGDFEQASSGGAIPGWTVSNQPGTTIGLEKVKVYEGLQSLRMQSNGQVVWARSEEIEIPDSRRMMLKMHLMNDGRNIQPNLRIVLDGYIGNQNVYRPVSVGSGTPFPLQSEWSEFAYPVLDLPPELERAKIGFDMMGEGNVLVDRIEVYDVAFRDNEINQLNKLVTLAYAKYQQADVGDCHRLLGSYWVKFLERHVPISPALAQQLEQTRAASMAQKNAPPEEPKAKTWLETFRSYTPRLPRFQ</sequence>
<keyword evidence="3" id="KW-1185">Reference proteome</keyword>
<dbReference type="Gene3D" id="2.60.120.260">
    <property type="entry name" value="Galactose-binding domain-like"/>
    <property type="match status" value="1"/>
</dbReference>
<organism evidence="2 3">
    <name type="scientific">Bremerella volcania</name>
    <dbReference type="NCBI Taxonomy" id="2527984"/>
    <lineage>
        <taxon>Bacteria</taxon>
        <taxon>Pseudomonadati</taxon>
        <taxon>Planctomycetota</taxon>
        <taxon>Planctomycetia</taxon>
        <taxon>Pirellulales</taxon>
        <taxon>Pirellulaceae</taxon>
        <taxon>Bremerella</taxon>
    </lineage>
</organism>
<dbReference type="KEGG" id="bvo:Pan97_04570"/>
<protein>
    <recommendedName>
        <fullName evidence="1">Glycosyl hydrolase-like 10 domain-containing protein</fullName>
    </recommendedName>
</protein>
<reference evidence="3" key="1">
    <citation type="submission" date="2019-02" db="EMBL/GenBank/DDBJ databases">
        <title>Deep-cultivation of Planctomycetes and their phenomic and genomic characterization uncovers novel biology.</title>
        <authorList>
            <person name="Wiegand S."/>
            <person name="Jogler M."/>
            <person name="Boedeker C."/>
            <person name="Pinto D."/>
            <person name="Vollmers J."/>
            <person name="Rivas-Marin E."/>
            <person name="Kohn T."/>
            <person name="Peeters S.H."/>
            <person name="Heuer A."/>
            <person name="Rast P."/>
            <person name="Oberbeckmann S."/>
            <person name="Bunk B."/>
            <person name="Jeske O."/>
            <person name="Meyerdierks A."/>
            <person name="Storesund J.E."/>
            <person name="Kallscheuer N."/>
            <person name="Luecker S."/>
            <person name="Lage O.M."/>
            <person name="Pohl T."/>
            <person name="Merkel B.J."/>
            <person name="Hornburger P."/>
            <person name="Mueller R.-W."/>
            <person name="Bruemmer F."/>
            <person name="Labrenz M."/>
            <person name="Spormann A.M."/>
            <person name="Op den Camp H."/>
            <person name="Overmann J."/>
            <person name="Amann R."/>
            <person name="Jetten M.S.M."/>
            <person name="Mascher T."/>
            <person name="Medema M.H."/>
            <person name="Devos D.P."/>
            <person name="Kaster A.-K."/>
            <person name="Ovreas L."/>
            <person name="Rohde M."/>
            <person name="Galperin M.Y."/>
            <person name="Jogler C."/>
        </authorList>
    </citation>
    <scope>NUCLEOTIDE SEQUENCE [LARGE SCALE GENOMIC DNA]</scope>
    <source>
        <strain evidence="3">Pan97</strain>
    </source>
</reference>
<dbReference type="EMBL" id="CP036289">
    <property type="protein sequence ID" value="QDU73485.1"/>
    <property type="molecule type" value="Genomic_DNA"/>
</dbReference>
<name>A0A518C2N3_9BACT</name>
<evidence type="ECO:0000259" key="1">
    <source>
        <dbReference type="Pfam" id="PF02638"/>
    </source>
</evidence>
<accession>A0A518C2N3</accession>
<dbReference type="Proteomes" id="UP000318626">
    <property type="component" value="Chromosome"/>
</dbReference>
<dbReference type="SUPFAM" id="SSF51445">
    <property type="entry name" value="(Trans)glycosidases"/>
    <property type="match status" value="1"/>
</dbReference>